<organism evidence="2 3">
    <name type="scientific">Paenibacillus sabuli</name>
    <dbReference type="NCBI Taxonomy" id="2772509"/>
    <lineage>
        <taxon>Bacteria</taxon>
        <taxon>Bacillati</taxon>
        <taxon>Bacillota</taxon>
        <taxon>Bacilli</taxon>
        <taxon>Bacillales</taxon>
        <taxon>Paenibacillaceae</taxon>
        <taxon>Paenibacillus</taxon>
    </lineage>
</organism>
<protein>
    <submittedName>
        <fullName evidence="2">Uncharacterized protein</fullName>
    </submittedName>
</protein>
<keyword evidence="3" id="KW-1185">Reference proteome</keyword>
<feature type="region of interest" description="Disordered" evidence="1">
    <location>
        <begin position="1"/>
        <end position="53"/>
    </location>
</feature>
<dbReference type="Proteomes" id="UP000621560">
    <property type="component" value="Unassembled WGS sequence"/>
</dbReference>
<dbReference type="EMBL" id="JACXIZ010000032">
    <property type="protein sequence ID" value="MBD2847050.1"/>
    <property type="molecule type" value="Genomic_DNA"/>
</dbReference>
<evidence type="ECO:0000256" key="1">
    <source>
        <dbReference type="SAM" id="MobiDB-lite"/>
    </source>
</evidence>
<feature type="compositionally biased region" description="Basic and acidic residues" evidence="1">
    <location>
        <begin position="102"/>
        <end position="118"/>
    </location>
</feature>
<proteinExistence type="predicted"/>
<dbReference type="RefSeq" id="WP_190920029.1">
    <property type="nucleotide sequence ID" value="NZ_JACXIZ010000032.1"/>
</dbReference>
<reference evidence="2" key="1">
    <citation type="submission" date="2020-09" db="EMBL/GenBank/DDBJ databases">
        <title>A novel bacterium of genus Paenibacillus, isolated from South China Sea.</title>
        <authorList>
            <person name="Huang H."/>
            <person name="Mo K."/>
            <person name="Hu Y."/>
        </authorList>
    </citation>
    <scope>NUCLEOTIDE SEQUENCE</scope>
    <source>
        <strain evidence="2">IB182496</strain>
    </source>
</reference>
<comment type="caution">
    <text evidence="2">The sequence shown here is derived from an EMBL/GenBank/DDBJ whole genome shotgun (WGS) entry which is preliminary data.</text>
</comment>
<sequence length="118" mass="12971">MQDGREQRHLTVLPGNKQAQTLRGSVGPGSGAREGRHSQNGQSTRPYGYWNPVAPANRSRQAMTNWAQRYKVRMGLGAGLEIGQGNSRYGQPGGVPSWLLDPGKRKQKTDTPDNEDRS</sequence>
<accession>A0A927GTF7</accession>
<evidence type="ECO:0000313" key="3">
    <source>
        <dbReference type="Proteomes" id="UP000621560"/>
    </source>
</evidence>
<name>A0A927GTF7_9BACL</name>
<evidence type="ECO:0000313" key="2">
    <source>
        <dbReference type="EMBL" id="MBD2847050.1"/>
    </source>
</evidence>
<dbReference type="AlphaFoldDB" id="A0A927GTF7"/>
<gene>
    <name evidence="2" type="ORF">IDH44_17775</name>
</gene>
<feature type="region of interest" description="Disordered" evidence="1">
    <location>
        <begin position="81"/>
        <end position="118"/>
    </location>
</feature>